<dbReference type="KEGG" id="hhg:XM38_037940"/>
<dbReference type="AlphaFoldDB" id="A0A1Z3HR89"/>
<evidence type="ECO:0000313" key="1">
    <source>
        <dbReference type="EMBL" id="ASC72834.1"/>
    </source>
</evidence>
<keyword evidence="2" id="KW-1185">Reference proteome</keyword>
<dbReference type="InterPro" id="IPR025578">
    <property type="entry name" value="DUF4359"/>
</dbReference>
<protein>
    <recommendedName>
        <fullName evidence="3">DUF4359 domain-containing protein</fullName>
    </recommendedName>
</protein>
<reference evidence="1 2" key="1">
    <citation type="journal article" date="2016" name="Biochim. Biophys. Acta">
        <title>Characterization of red-shifted phycobilisomes isolated from the chlorophyll f-containing cyanobacterium Halomicronema hongdechloris.</title>
        <authorList>
            <person name="Li Y."/>
            <person name="Lin Y."/>
            <person name="Garvey C.J."/>
            <person name="Birch D."/>
            <person name="Corkery R.W."/>
            <person name="Loughlin P.C."/>
            <person name="Scheer H."/>
            <person name="Willows R.D."/>
            <person name="Chen M."/>
        </authorList>
    </citation>
    <scope>NUCLEOTIDE SEQUENCE [LARGE SCALE GENOMIC DNA]</scope>
    <source>
        <strain evidence="1 2">C2206</strain>
    </source>
</reference>
<dbReference type="Pfam" id="PF14271">
    <property type="entry name" value="DUF4359"/>
    <property type="match status" value="1"/>
</dbReference>
<dbReference type="OrthoDB" id="573423at2"/>
<gene>
    <name evidence="1" type="ORF">XM38_037940</name>
</gene>
<name>A0A1Z3HR89_9CYAN</name>
<organism evidence="1 2">
    <name type="scientific">Halomicronema hongdechloris C2206</name>
    <dbReference type="NCBI Taxonomy" id="1641165"/>
    <lineage>
        <taxon>Bacteria</taxon>
        <taxon>Bacillati</taxon>
        <taxon>Cyanobacteriota</taxon>
        <taxon>Cyanophyceae</taxon>
        <taxon>Nodosilineales</taxon>
        <taxon>Nodosilineaceae</taxon>
        <taxon>Halomicronema</taxon>
    </lineage>
</organism>
<dbReference type="STRING" id="1641165.XM38_06710"/>
<sequence length="128" mass="14399">MGNFKVGTWLSGGVLLAAAALLFVTNPDQSTYETYAVKRLSTYAKEELCHDLPGTIEQFLSESCESLIDENQQSVQDVIRQSTVTLNFGLFSLYRTRLAVPGVDVLPTYEVETLGIFNRFYTYRAEQQ</sequence>
<evidence type="ECO:0008006" key="3">
    <source>
        <dbReference type="Google" id="ProtNLM"/>
    </source>
</evidence>
<dbReference type="RefSeq" id="WP_080806927.1">
    <property type="nucleotide sequence ID" value="NZ_CP021983.2"/>
</dbReference>
<proteinExistence type="predicted"/>
<dbReference type="EMBL" id="CP021983">
    <property type="protein sequence ID" value="ASC72834.1"/>
    <property type="molecule type" value="Genomic_DNA"/>
</dbReference>
<evidence type="ECO:0000313" key="2">
    <source>
        <dbReference type="Proteomes" id="UP000191901"/>
    </source>
</evidence>
<dbReference type="Proteomes" id="UP000191901">
    <property type="component" value="Chromosome"/>
</dbReference>
<accession>A0A1Z3HR89</accession>